<dbReference type="PROSITE" id="PS50054">
    <property type="entry name" value="TYR_PHOSPHATASE_DUAL"/>
    <property type="match status" value="1"/>
</dbReference>
<keyword evidence="4" id="KW-0904">Protein phosphatase</keyword>
<dbReference type="GO" id="GO:0043409">
    <property type="term" value="P:negative regulation of MAPK cascade"/>
    <property type="evidence" value="ECO:0007669"/>
    <property type="project" value="TreeGrafter"/>
</dbReference>
<protein>
    <recommendedName>
        <fullName evidence="2">protein-tyrosine-phosphatase</fullName>
        <ecNumber evidence="2">3.1.3.48</ecNumber>
    </recommendedName>
</protein>
<dbReference type="GO" id="GO:0008330">
    <property type="term" value="F:protein tyrosine/threonine phosphatase activity"/>
    <property type="evidence" value="ECO:0007669"/>
    <property type="project" value="TreeGrafter"/>
</dbReference>
<reference evidence="8" key="1">
    <citation type="submission" date="2014-11" db="EMBL/GenBank/DDBJ databases">
        <authorList>
            <person name="Otto D Thomas"/>
            <person name="Naeem Raeece"/>
        </authorList>
    </citation>
    <scope>NUCLEOTIDE SEQUENCE</scope>
</reference>
<dbReference type="InterPro" id="IPR029021">
    <property type="entry name" value="Prot-tyrosine_phosphatase-like"/>
</dbReference>
<dbReference type="SMART" id="SM00195">
    <property type="entry name" value="DSPc"/>
    <property type="match status" value="1"/>
</dbReference>
<dbReference type="GO" id="GO:0005737">
    <property type="term" value="C:cytoplasm"/>
    <property type="evidence" value="ECO:0007669"/>
    <property type="project" value="TreeGrafter"/>
</dbReference>
<feature type="region of interest" description="Disordered" evidence="5">
    <location>
        <begin position="190"/>
        <end position="243"/>
    </location>
</feature>
<evidence type="ECO:0000256" key="3">
    <source>
        <dbReference type="ARBA" id="ARBA00022801"/>
    </source>
</evidence>
<dbReference type="EMBL" id="CDMZ01005798">
    <property type="protein sequence ID" value="CEM54569.1"/>
    <property type="molecule type" value="Genomic_DNA"/>
</dbReference>
<comment type="similarity">
    <text evidence="1">Belongs to the protein-tyrosine phosphatase family. Non-receptor class dual specificity subfamily.</text>
</comment>
<dbReference type="AlphaFoldDB" id="A0A0G4IBJ1"/>
<dbReference type="CDD" id="cd14498">
    <property type="entry name" value="DSP"/>
    <property type="match status" value="1"/>
</dbReference>
<feature type="compositionally biased region" description="Basic and acidic residues" evidence="5">
    <location>
        <begin position="190"/>
        <end position="215"/>
    </location>
</feature>
<dbReference type="SUPFAM" id="SSF52799">
    <property type="entry name" value="(Phosphotyrosine protein) phosphatases II"/>
    <property type="match status" value="1"/>
</dbReference>
<feature type="domain" description="Tyrosine-protein phosphatase" evidence="6">
    <location>
        <begin position="8"/>
        <end position="156"/>
    </location>
</feature>
<dbReference type="EC" id="3.1.3.48" evidence="2"/>
<evidence type="ECO:0000259" key="7">
    <source>
        <dbReference type="PROSITE" id="PS50056"/>
    </source>
</evidence>
<name>A0A0G4IBJ1_9ALVE</name>
<dbReference type="InterPro" id="IPR000340">
    <property type="entry name" value="Dual-sp_phosphatase_cat-dom"/>
</dbReference>
<dbReference type="InterPro" id="IPR020422">
    <property type="entry name" value="TYR_PHOSPHATASE_DUAL_dom"/>
</dbReference>
<keyword evidence="3" id="KW-0378">Hydrolase</keyword>
<evidence type="ECO:0000256" key="1">
    <source>
        <dbReference type="ARBA" id="ARBA00008601"/>
    </source>
</evidence>
<feature type="compositionally biased region" description="Polar residues" evidence="5">
    <location>
        <begin position="228"/>
        <end position="243"/>
    </location>
</feature>
<evidence type="ECO:0000256" key="4">
    <source>
        <dbReference type="ARBA" id="ARBA00022912"/>
    </source>
</evidence>
<dbReference type="GO" id="GO:0033550">
    <property type="term" value="F:MAP kinase tyrosine phosphatase activity"/>
    <property type="evidence" value="ECO:0007669"/>
    <property type="project" value="TreeGrafter"/>
</dbReference>
<gene>
    <name evidence="8" type="ORF">Cvel_2206</name>
</gene>
<evidence type="ECO:0000259" key="6">
    <source>
        <dbReference type="PROSITE" id="PS50054"/>
    </source>
</evidence>
<dbReference type="PANTHER" id="PTHR10159">
    <property type="entry name" value="DUAL SPECIFICITY PROTEIN PHOSPHATASE"/>
    <property type="match status" value="1"/>
</dbReference>
<evidence type="ECO:0000256" key="2">
    <source>
        <dbReference type="ARBA" id="ARBA00013064"/>
    </source>
</evidence>
<dbReference type="PROSITE" id="PS50056">
    <property type="entry name" value="TYR_PHOSPHATASE_2"/>
    <property type="match status" value="1"/>
</dbReference>
<dbReference type="Pfam" id="PF00782">
    <property type="entry name" value="DSPc"/>
    <property type="match status" value="1"/>
</dbReference>
<dbReference type="Gene3D" id="3.90.190.10">
    <property type="entry name" value="Protein tyrosine phosphatase superfamily"/>
    <property type="match status" value="1"/>
</dbReference>
<feature type="domain" description="Tyrosine specific protein phosphatases" evidence="7">
    <location>
        <begin position="76"/>
        <end position="135"/>
    </location>
</feature>
<accession>A0A0G4IBJ1</accession>
<sequence length="243" mass="26884">MPGDTVDNISPVVPGVFLSNVFAATSLETTRKFGITRVLVAGTELGSVAERHREVFGASNVLWIDVLDRPEAKILPHFKAAVEFLDAGVKSESGGTLVHCMAGVSRSVCLVVAYLMKKKKWSARKAVLFVQKKRPVAGPNLGFMRQLKVYERELIKQRAVEGDEEQSVASSNSCLRFFAHFCPPKVRDTEEEVIVRRSERSEKPDSQRERKREGEGEGEGEEEPPWSPSTNGNSSSPAQRGRN</sequence>
<dbReference type="PhylomeDB" id="A0A0G4IBJ1"/>
<dbReference type="GO" id="GO:0017017">
    <property type="term" value="F:MAP kinase tyrosine/serine/threonine phosphatase activity"/>
    <property type="evidence" value="ECO:0007669"/>
    <property type="project" value="TreeGrafter"/>
</dbReference>
<evidence type="ECO:0000256" key="5">
    <source>
        <dbReference type="SAM" id="MobiDB-lite"/>
    </source>
</evidence>
<dbReference type="VEuPathDB" id="CryptoDB:Cvel_2206"/>
<evidence type="ECO:0000313" key="8">
    <source>
        <dbReference type="EMBL" id="CEM54569.1"/>
    </source>
</evidence>
<organism evidence="8">
    <name type="scientific">Chromera velia CCMP2878</name>
    <dbReference type="NCBI Taxonomy" id="1169474"/>
    <lineage>
        <taxon>Eukaryota</taxon>
        <taxon>Sar</taxon>
        <taxon>Alveolata</taxon>
        <taxon>Colpodellida</taxon>
        <taxon>Chromeraceae</taxon>
        <taxon>Chromera</taxon>
    </lineage>
</organism>
<dbReference type="InterPro" id="IPR000387">
    <property type="entry name" value="Tyr_Pase_dom"/>
</dbReference>
<dbReference type="PANTHER" id="PTHR10159:SF519">
    <property type="entry name" value="DUAL SPECIFICITY PROTEIN PHOSPHATASE MPK3"/>
    <property type="match status" value="1"/>
</dbReference>
<proteinExistence type="inferred from homology"/>